<accession>A0ABY4IUN1</accession>
<dbReference type="PANTHER" id="PTHR48090:SF7">
    <property type="entry name" value="RFBJ PROTEIN"/>
    <property type="match status" value="1"/>
</dbReference>
<dbReference type="Gene3D" id="3.90.550.10">
    <property type="entry name" value="Spore Coat Polysaccharide Biosynthesis Protein SpsA, Chain A"/>
    <property type="match status" value="1"/>
</dbReference>
<dbReference type="InterPro" id="IPR050256">
    <property type="entry name" value="Glycosyltransferase_2"/>
</dbReference>
<dbReference type="PANTHER" id="PTHR48090">
    <property type="entry name" value="UNDECAPRENYL-PHOSPHATE 4-DEOXY-4-FORMAMIDO-L-ARABINOSE TRANSFERASE-RELATED"/>
    <property type="match status" value="1"/>
</dbReference>
<evidence type="ECO:0000313" key="3">
    <source>
        <dbReference type="EMBL" id="UPL16502.1"/>
    </source>
</evidence>
<evidence type="ECO:0000256" key="1">
    <source>
        <dbReference type="ARBA" id="ARBA00006739"/>
    </source>
</evidence>
<protein>
    <submittedName>
        <fullName evidence="3">Glycosyltransferase family 2 protein</fullName>
    </submittedName>
</protein>
<sequence length="220" mass="23971">MAFPTDVVFPCLNEAEALPGVLAALPSGARAIVVDNGSTDGSAEIARRLGALVIQEPRRGYGSAVHAGLRAATAPVVAFCDADGSFDLTELDRLADPVHRGESDLMFGRRRVGGRGAWPIHARFANTVLLSMVRRRTGLSMHDLGPFRAGRREMLLDLGMEDRRSGYPLELLLRAWRKGLRIGETDVSYRPRTGRSKVTGTVRGTLIAVSDMHRTLRRLA</sequence>
<reference evidence="3 4" key="1">
    <citation type="submission" date="2021-06" db="EMBL/GenBank/DDBJ databases">
        <title>Genome-based taxonomic framework of Microbacterium strains isolated from marine environment, the description of four new species and reclassification of four preexisting species.</title>
        <authorList>
            <person name="Lee S.D."/>
            <person name="Kim S.-M."/>
            <person name="Byeon Y.-S."/>
            <person name="Yang H.L."/>
            <person name="Kim I.S."/>
        </authorList>
    </citation>
    <scope>NUCLEOTIDE SEQUENCE [LARGE SCALE GENOMIC DNA]</scope>
    <source>
        <strain evidence="3 4">KSW4-10</strain>
    </source>
</reference>
<evidence type="ECO:0000313" key="4">
    <source>
        <dbReference type="Proteomes" id="UP000830631"/>
    </source>
</evidence>
<dbReference type="RefSeq" id="WP_134352384.1">
    <property type="nucleotide sequence ID" value="NZ_CP078078.1"/>
</dbReference>
<name>A0ABY4IUN1_9MICO</name>
<keyword evidence="4" id="KW-1185">Reference proteome</keyword>
<evidence type="ECO:0000259" key="2">
    <source>
        <dbReference type="Pfam" id="PF00535"/>
    </source>
</evidence>
<dbReference type="SUPFAM" id="SSF53448">
    <property type="entry name" value="Nucleotide-diphospho-sugar transferases"/>
    <property type="match status" value="1"/>
</dbReference>
<dbReference type="InterPro" id="IPR001173">
    <property type="entry name" value="Glyco_trans_2-like"/>
</dbReference>
<dbReference type="InterPro" id="IPR029044">
    <property type="entry name" value="Nucleotide-diphossugar_trans"/>
</dbReference>
<dbReference type="CDD" id="cd04179">
    <property type="entry name" value="DPM_DPG-synthase_like"/>
    <property type="match status" value="1"/>
</dbReference>
<dbReference type="EMBL" id="CP078078">
    <property type="protein sequence ID" value="UPL16502.1"/>
    <property type="molecule type" value="Genomic_DNA"/>
</dbReference>
<proteinExistence type="inferred from homology"/>
<dbReference type="Proteomes" id="UP000830631">
    <property type="component" value="Chromosome"/>
</dbReference>
<dbReference type="Pfam" id="PF00535">
    <property type="entry name" value="Glycos_transf_2"/>
    <property type="match status" value="1"/>
</dbReference>
<gene>
    <name evidence="3" type="ORF">KV397_01395</name>
</gene>
<comment type="similarity">
    <text evidence="1">Belongs to the glycosyltransferase 2 family.</text>
</comment>
<feature type="domain" description="Glycosyltransferase 2-like" evidence="2">
    <location>
        <begin position="7"/>
        <end position="156"/>
    </location>
</feature>
<organism evidence="3 4">
    <name type="scientific">Microbacterium aurugineum</name>
    <dbReference type="NCBI Taxonomy" id="2851642"/>
    <lineage>
        <taxon>Bacteria</taxon>
        <taxon>Bacillati</taxon>
        <taxon>Actinomycetota</taxon>
        <taxon>Actinomycetes</taxon>
        <taxon>Micrococcales</taxon>
        <taxon>Microbacteriaceae</taxon>
        <taxon>Microbacterium</taxon>
    </lineage>
</organism>